<reference evidence="3" key="1">
    <citation type="submission" date="2020-12" db="EMBL/GenBank/DDBJ databases">
        <authorList>
            <consortium name="Molecular Ecology Group"/>
        </authorList>
    </citation>
    <scope>NUCLEOTIDE SEQUENCE</scope>
    <source>
        <strain evidence="3">TBG_1078</strain>
    </source>
</reference>
<keyword evidence="2" id="KW-1133">Transmembrane helix</keyword>
<proteinExistence type="predicted"/>
<gene>
    <name evidence="3" type="ORF">NYPRO_LOCUS6204</name>
</gene>
<evidence type="ECO:0000256" key="1">
    <source>
        <dbReference type="SAM" id="MobiDB-lite"/>
    </source>
</evidence>
<keyword evidence="2" id="KW-0812">Transmembrane</keyword>
<name>A0A811Y9V7_NYCPR</name>
<accession>A0A811Y9V7</accession>
<dbReference type="Proteomes" id="UP000645828">
    <property type="component" value="Unassembled WGS sequence"/>
</dbReference>
<dbReference type="AlphaFoldDB" id="A0A811Y9V7"/>
<dbReference type="EMBL" id="CAJHUB010000671">
    <property type="protein sequence ID" value="CAD7673409.1"/>
    <property type="molecule type" value="Genomic_DNA"/>
</dbReference>
<feature type="compositionally biased region" description="Basic residues" evidence="1">
    <location>
        <begin position="89"/>
        <end position="99"/>
    </location>
</feature>
<keyword evidence="4" id="KW-1185">Reference proteome</keyword>
<sequence>MATGGGTMLVILVTKRKEIKGTTDQDFFADGGKASILLPQASGRRARGSALPPQPALQPRSSPGPRGGAGGREPPPAPGPTPTREAHGRGRRRRRRRPRALREALRAAGAAAAAAAAARGGCAGGRRRRSRGGGGAGFFTIIIIIIIFHFKRPNRKTEAPAVFPLDTTQLTTHVSEPSWKWILQPYQVAPADATWSRDELFSPRAN</sequence>
<feature type="transmembrane region" description="Helical" evidence="2">
    <location>
        <begin position="132"/>
        <end position="150"/>
    </location>
</feature>
<comment type="caution">
    <text evidence="3">The sequence shown here is derived from an EMBL/GenBank/DDBJ whole genome shotgun (WGS) entry which is preliminary data.</text>
</comment>
<evidence type="ECO:0000256" key="2">
    <source>
        <dbReference type="SAM" id="Phobius"/>
    </source>
</evidence>
<feature type="region of interest" description="Disordered" evidence="1">
    <location>
        <begin position="38"/>
        <end position="106"/>
    </location>
</feature>
<evidence type="ECO:0000313" key="4">
    <source>
        <dbReference type="Proteomes" id="UP000645828"/>
    </source>
</evidence>
<keyword evidence="2" id="KW-0472">Membrane</keyword>
<protein>
    <submittedName>
        <fullName evidence="3">(raccoon dog) hypothetical protein</fullName>
    </submittedName>
</protein>
<evidence type="ECO:0000313" key="3">
    <source>
        <dbReference type="EMBL" id="CAD7673409.1"/>
    </source>
</evidence>
<organism evidence="3 4">
    <name type="scientific">Nyctereutes procyonoides</name>
    <name type="common">Raccoon dog</name>
    <name type="synonym">Canis procyonoides</name>
    <dbReference type="NCBI Taxonomy" id="34880"/>
    <lineage>
        <taxon>Eukaryota</taxon>
        <taxon>Metazoa</taxon>
        <taxon>Chordata</taxon>
        <taxon>Craniata</taxon>
        <taxon>Vertebrata</taxon>
        <taxon>Euteleostomi</taxon>
        <taxon>Mammalia</taxon>
        <taxon>Eutheria</taxon>
        <taxon>Laurasiatheria</taxon>
        <taxon>Carnivora</taxon>
        <taxon>Caniformia</taxon>
        <taxon>Canidae</taxon>
        <taxon>Nyctereutes</taxon>
    </lineage>
</organism>